<dbReference type="AlphaFoldDB" id="A0A846W0B0"/>
<dbReference type="EMBL" id="JAAXOM010000001">
    <property type="protein sequence ID" value="NKX86539.1"/>
    <property type="molecule type" value="Genomic_DNA"/>
</dbReference>
<sequence length="67" mass="6980">MADTTGGIRISIHESGAVLSHRACSFDMISEDKKLRIVLSNAKISAVKEGGLCRPTLLPPGLGVSAC</sequence>
<comment type="caution">
    <text evidence="1">The sequence shown here is derived from an EMBL/GenBank/DDBJ whole genome shotgun (WGS) entry which is preliminary data.</text>
</comment>
<evidence type="ECO:0000313" key="1">
    <source>
        <dbReference type="EMBL" id="NKX86539.1"/>
    </source>
</evidence>
<dbReference type="Proteomes" id="UP000572007">
    <property type="component" value="Unassembled WGS sequence"/>
</dbReference>
<name>A0A846W0B0_9NOCA</name>
<accession>A0A846W0B0</accession>
<proteinExistence type="predicted"/>
<gene>
    <name evidence="1" type="ORF">HGA10_04320</name>
</gene>
<organism evidence="1 2">
    <name type="scientific">Nocardia coubleae</name>
    <dbReference type="NCBI Taxonomy" id="356147"/>
    <lineage>
        <taxon>Bacteria</taxon>
        <taxon>Bacillati</taxon>
        <taxon>Actinomycetota</taxon>
        <taxon>Actinomycetes</taxon>
        <taxon>Mycobacteriales</taxon>
        <taxon>Nocardiaceae</taxon>
        <taxon>Nocardia</taxon>
    </lineage>
</organism>
<dbReference type="RefSeq" id="WP_067638898.1">
    <property type="nucleotide sequence ID" value="NZ_JAAXOM010000001.1"/>
</dbReference>
<reference evidence="1 2" key="1">
    <citation type="submission" date="2020-04" db="EMBL/GenBank/DDBJ databases">
        <title>MicrobeNet Type strains.</title>
        <authorList>
            <person name="Nicholson A.C."/>
        </authorList>
    </citation>
    <scope>NUCLEOTIDE SEQUENCE [LARGE SCALE GENOMIC DNA]</scope>
    <source>
        <strain evidence="1 2">DSM 44960</strain>
    </source>
</reference>
<keyword evidence="2" id="KW-1185">Reference proteome</keyword>
<evidence type="ECO:0000313" key="2">
    <source>
        <dbReference type="Proteomes" id="UP000572007"/>
    </source>
</evidence>
<protein>
    <submittedName>
        <fullName evidence="1">Uncharacterized protein</fullName>
    </submittedName>
</protein>